<sequence>MSAAALDPHTLAAPSPWVARWAAELPAGASVLDVACGSGRHARWLAARGLQVTGIDRDAAALSGLAGIAQTIVADIEGNPWPLPAGATFDAVVVTNYLHRPLWPRLLASVAPGGRLIYETFAVGNETVGKPSNPAFLLAPGELLDAVRGQLRVIGYEDGFLASPRDAYVQRVCAVRELAGTVAPRYAL</sequence>
<evidence type="ECO:0000256" key="1">
    <source>
        <dbReference type="ARBA" id="ARBA00022603"/>
    </source>
</evidence>
<dbReference type="RefSeq" id="WP_112185216.1">
    <property type="nucleotide sequence ID" value="NZ_CATZAT010000007.1"/>
</dbReference>
<keyword evidence="6" id="KW-1185">Reference proteome</keyword>
<accession>A0ABC8QE61</accession>
<organism evidence="5 6">
    <name type="scientific">Ralstonia holmesii</name>
    <dbReference type="NCBI Taxonomy" id="3058602"/>
    <lineage>
        <taxon>Bacteria</taxon>
        <taxon>Pseudomonadati</taxon>
        <taxon>Pseudomonadota</taxon>
        <taxon>Betaproteobacteria</taxon>
        <taxon>Burkholderiales</taxon>
        <taxon>Burkholderiaceae</taxon>
        <taxon>Ralstonia</taxon>
    </lineage>
</organism>
<keyword evidence="3" id="KW-0949">S-adenosyl-L-methionine</keyword>
<dbReference type="AlphaFoldDB" id="A0ABC8QE61"/>
<reference evidence="5 6" key="1">
    <citation type="submission" date="2023-07" db="EMBL/GenBank/DDBJ databases">
        <authorList>
            <person name="Peeters C."/>
        </authorList>
    </citation>
    <scope>NUCLEOTIDE SEQUENCE [LARGE SCALE GENOMIC DNA]</scope>
    <source>
        <strain evidence="5 6">LMG 18096</strain>
    </source>
</reference>
<evidence type="ECO:0000313" key="6">
    <source>
        <dbReference type="Proteomes" id="UP001189663"/>
    </source>
</evidence>
<evidence type="ECO:0000256" key="3">
    <source>
        <dbReference type="ARBA" id="ARBA00022691"/>
    </source>
</evidence>
<dbReference type="InterPro" id="IPR041698">
    <property type="entry name" value="Methyltransf_25"/>
</dbReference>
<keyword evidence="1" id="KW-0489">Methyltransferase</keyword>
<dbReference type="Pfam" id="PF13649">
    <property type="entry name" value="Methyltransf_25"/>
    <property type="match status" value="1"/>
</dbReference>
<evidence type="ECO:0000256" key="2">
    <source>
        <dbReference type="ARBA" id="ARBA00022679"/>
    </source>
</evidence>
<protein>
    <recommendedName>
        <fullName evidence="4">Methyltransferase domain-containing protein</fullName>
    </recommendedName>
</protein>
<keyword evidence="2" id="KW-0808">Transferase</keyword>
<proteinExistence type="predicted"/>
<gene>
    <name evidence="5" type="ORF">LMG18096_03245</name>
</gene>
<evidence type="ECO:0000259" key="4">
    <source>
        <dbReference type="Pfam" id="PF13649"/>
    </source>
</evidence>
<dbReference type="SUPFAM" id="SSF53335">
    <property type="entry name" value="S-adenosyl-L-methionine-dependent methyltransferases"/>
    <property type="match status" value="1"/>
</dbReference>
<feature type="domain" description="Methyltransferase" evidence="4">
    <location>
        <begin position="31"/>
        <end position="110"/>
    </location>
</feature>
<dbReference type="Proteomes" id="UP001189663">
    <property type="component" value="Unassembled WGS sequence"/>
</dbReference>
<dbReference type="InterPro" id="IPR029063">
    <property type="entry name" value="SAM-dependent_MTases_sf"/>
</dbReference>
<dbReference type="PANTHER" id="PTHR43464">
    <property type="entry name" value="METHYLTRANSFERASE"/>
    <property type="match status" value="1"/>
</dbReference>
<dbReference type="CDD" id="cd02440">
    <property type="entry name" value="AdoMet_MTases"/>
    <property type="match status" value="1"/>
</dbReference>
<dbReference type="EMBL" id="CATZAT010000007">
    <property type="protein sequence ID" value="CAJ0796349.1"/>
    <property type="molecule type" value="Genomic_DNA"/>
</dbReference>
<dbReference type="GO" id="GO:0008168">
    <property type="term" value="F:methyltransferase activity"/>
    <property type="evidence" value="ECO:0007669"/>
    <property type="project" value="UniProtKB-KW"/>
</dbReference>
<dbReference type="GO" id="GO:0032259">
    <property type="term" value="P:methylation"/>
    <property type="evidence" value="ECO:0007669"/>
    <property type="project" value="UniProtKB-KW"/>
</dbReference>
<dbReference type="PANTHER" id="PTHR43464:SF19">
    <property type="entry name" value="UBIQUINONE BIOSYNTHESIS O-METHYLTRANSFERASE, MITOCHONDRIAL"/>
    <property type="match status" value="1"/>
</dbReference>
<comment type="caution">
    <text evidence="5">The sequence shown here is derived from an EMBL/GenBank/DDBJ whole genome shotgun (WGS) entry which is preliminary data.</text>
</comment>
<dbReference type="Gene3D" id="3.40.50.150">
    <property type="entry name" value="Vaccinia Virus protein VP39"/>
    <property type="match status" value="1"/>
</dbReference>
<name>A0ABC8QE61_9RALS</name>
<evidence type="ECO:0000313" key="5">
    <source>
        <dbReference type="EMBL" id="CAJ0796349.1"/>
    </source>
</evidence>